<name>A0A059EY70_9MICR</name>
<gene>
    <name evidence="1" type="ORF">H312_02794</name>
</gene>
<accession>A0A059EY70</accession>
<protein>
    <submittedName>
        <fullName evidence="1">Uncharacterized protein</fullName>
    </submittedName>
</protein>
<keyword evidence="2" id="KW-1185">Reference proteome</keyword>
<proteinExistence type="predicted"/>
<dbReference type="Proteomes" id="UP000030655">
    <property type="component" value="Unassembled WGS sequence"/>
</dbReference>
<reference evidence="1 2" key="2">
    <citation type="submission" date="2014-03" db="EMBL/GenBank/DDBJ databases">
        <title>The Genome Sequence of Anncaliia algerae insect isolate PRA339.</title>
        <authorList>
            <consortium name="The Broad Institute Genome Sequencing Platform"/>
            <consortium name="The Broad Institute Genome Sequencing Center for Infectious Disease"/>
            <person name="Cuomo C."/>
            <person name="Becnel J."/>
            <person name="Sanscrainte N."/>
            <person name="Walker B."/>
            <person name="Young S.K."/>
            <person name="Zeng Q."/>
            <person name="Gargeya S."/>
            <person name="Fitzgerald M."/>
            <person name="Haas B."/>
            <person name="Abouelleil A."/>
            <person name="Alvarado L."/>
            <person name="Arachchi H.M."/>
            <person name="Berlin A.M."/>
            <person name="Chapman S.B."/>
            <person name="Dewar J."/>
            <person name="Goldberg J."/>
            <person name="Griggs A."/>
            <person name="Gujja S."/>
            <person name="Hansen M."/>
            <person name="Howarth C."/>
            <person name="Imamovic A."/>
            <person name="Larimer J."/>
            <person name="McCowan C."/>
            <person name="Murphy C."/>
            <person name="Neiman D."/>
            <person name="Pearson M."/>
            <person name="Priest M."/>
            <person name="Roberts A."/>
            <person name="Saif S."/>
            <person name="Shea T."/>
            <person name="Sisk P."/>
            <person name="Sykes S."/>
            <person name="Wortman J."/>
            <person name="Nusbaum C."/>
            <person name="Birren B."/>
        </authorList>
    </citation>
    <scope>NUCLEOTIDE SEQUENCE [LARGE SCALE GENOMIC DNA]</scope>
    <source>
        <strain evidence="1 2">PRA339</strain>
    </source>
</reference>
<reference evidence="2" key="1">
    <citation type="submission" date="2013-02" db="EMBL/GenBank/DDBJ databases">
        <authorList>
            <consortium name="The Broad Institute Genome Sequencing Platform"/>
            <person name="Cuomo C."/>
            <person name="Becnel J."/>
            <person name="Sanscrainte N."/>
            <person name="Walker B."/>
            <person name="Young S.K."/>
            <person name="Zeng Q."/>
            <person name="Gargeya S."/>
            <person name="Fitzgerald M."/>
            <person name="Haas B."/>
            <person name="Abouelleil A."/>
            <person name="Alvarado L."/>
            <person name="Arachchi H.M."/>
            <person name="Berlin A.M."/>
            <person name="Chapman S.B."/>
            <person name="Dewar J."/>
            <person name="Goldberg J."/>
            <person name="Griggs A."/>
            <person name="Gujja S."/>
            <person name="Hansen M."/>
            <person name="Howarth C."/>
            <person name="Imamovic A."/>
            <person name="Larimer J."/>
            <person name="McCowan C."/>
            <person name="Murphy C."/>
            <person name="Neiman D."/>
            <person name="Pearson M."/>
            <person name="Priest M."/>
            <person name="Roberts A."/>
            <person name="Saif S."/>
            <person name="Shea T."/>
            <person name="Sisk P."/>
            <person name="Sykes S."/>
            <person name="Wortman J."/>
            <person name="Nusbaum C."/>
            <person name="Birren B."/>
        </authorList>
    </citation>
    <scope>NUCLEOTIDE SEQUENCE [LARGE SCALE GENOMIC DNA]</scope>
    <source>
        <strain evidence="2">PRA339</strain>
    </source>
</reference>
<sequence length="115" mass="13324">VCVSSISTVYPPPHIILELLATYSGINVLFKKHSNKRYLYNSVRLIVVLNEKPIAKQYNNHNTLADLKCLEWKIPFRKILFYAYMFFPTSPPDIYAVFFSSLFQNSNLILSGDIF</sequence>
<organism evidence="1 2">
    <name type="scientific">Anncaliia algerae PRA339</name>
    <dbReference type="NCBI Taxonomy" id="1288291"/>
    <lineage>
        <taxon>Eukaryota</taxon>
        <taxon>Fungi</taxon>
        <taxon>Fungi incertae sedis</taxon>
        <taxon>Microsporidia</taxon>
        <taxon>Tubulinosematoidea</taxon>
        <taxon>Tubulinosematidae</taxon>
        <taxon>Anncaliia</taxon>
    </lineage>
</organism>
<dbReference type="EMBL" id="KK365228">
    <property type="protein sequence ID" value="KCZ79812.1"/>
    <property type="molecule type" value="Genomic_DNA"/>
</dbReference>
<evidence type="ECO:0000313" key="2">
    <source>
        <dbReference type="Proteomes" id="UP000030655"/>
    </source>
</evidence>
<dbReference type="HOGENOM" id="CLU_2114626_0_0_1"/>
<evidence type="ECO:0000313" key="1">
    <source>
        <dbReference type="EMBL" id="KCZ79812.1"/>
    </source>
</evidence>
<feature type="non-terminal residue" evidence="1">
    <location>
        <position position="1"/>
    </location>
</feature>
<dbReference type="AlphaFoldDB" id="A0A059EY70"/>
<dbReference type="VEuPathDB" id="MicrosporidiaDB:H312_02794"/>